<organism evidence="1 2">
    <name type="scientific">Venatoribacter cucullus</name>
    <dbReference type="NCBI Taxonomy" id="2661630"/>
    <lineage>
        <taxon>Bacteria</taxon>
        <taxon>Pseudomonadati</taxon>
        <taxon>Pseudomonadota</taxon>
        <taxon>Gammaproteobacteria</taxon>
        <taxon>Oceanospirillales</taxon>
        <taxon>Oceanospirillaceae</taxon>
        <taxon>Venatoribacter</taxon>
    </lineage>
</organism>
<name>A0A9E8JSX5_9GAMM</name>
<protein>
    <submittedName>
        <fullName evidence="1">Uncharacterized protein</fullName>
    </submittedName>
</protein>
<reference evidence="1 2" key="1">
    <citation type="submission" date="2019-11" db="EMBL/GenBank/DDBJ databases">
        <title>Venatorbacter sp. nov. a predator of Campylobacter and other Gram-negative bacteria.</title>
        <authorList>
            <person name="Saeedi A."/>
            <person name="Cummings N.J."/>
            <person name="Connerton I.F."/>
            <person name="Connerton P.L."/>
        </authorList>
    </citation>
    <scope>NUCLEOTIDE SEQUENCE [LARGE SCALE GENOMIC DNA]</scope>
    <source>
        <strain evidence="1">XL5</strain>
    </source>
</reference>
<evidence type="ECO:0000313" key="1">
    <source>
        <dbReference type="EMBL" id="QQD25021.1"/>
    </source>
</evidence>
<dbReference type="AlphaFoldDB" id="A0A9E8JSX5"/>
<sequence length="103" mass="11580">MIVFFVIGMLLAGSLAYTAYYLLQMQVLEERLTLDDAKGYYLIACILVAFLVSAGFFYTGQSLGYDQQEETSSAMALGILLDIMVTLLVLIYGLVKFREPEHY</sequence>
<evidence type="ECO:0000313" key="2">
    <source>
        <dbReference type="Proteomes" id="UP000596074"/>
    </source>
</evidence>
<accession>A0A9E8JSX5</accession>
<gene>
    <name evidence="1" type="ORF">GJQ55_11305</name>
</gene>
<dbReference type="Proteomes" id="UP000596074">
    <property type="component" value="Chromosome"/>
</dbReference>
<dbReference type="RefSeq" id="WP_228345084.1">
    <property type="nucleotide sequence ID" value="NZ_CP045550.1"/>
</dbReference>
<dbReference type="EMBL" id="CP046056">
    <property type="protein sequence ID" value="QQD25021.1"/>
    <property type="molecule type" value="Genomic_DNA"/>
</dbReference>
<dbReference type="KEGG" id="vcw:GJQ55_11305"/>
<proteinExistence type="predicted"/>
<keyword evidence="2" id="KW-1185">Reference proteome</keyword>